<dbReference type="NCBIfam" id="TIGR00594">
    <property type="entry name" value="polc"/>
    <property type="match status" value="1"/>
</dbReference>
<dbReference type="PANTHER" id="PTHR32294:SF0">
    <property type="entry name" value="DNA POLYMERASE III SUBUNIT ALPHA"/>
    <property type="match status" value="1"/>
</dbReference>
<dbReference type="InterPro" id="IPR004365">
    <property type="entry name" value="NA-bd_OB_tRNA"/>
</dbReference>
<dbReference type="Gene3D" id="1.10.10.1600">
    <property type="entry name" value="Bacterial DNA polymerase III alpha subunit, thumb domain"/>
    <property type="match status" value="1"/>
</dbReference>
<dbReference type="Proteomes" id="UP001317532">
    <property type="component" value="Chromosome"/>
</dbReference>
<accession>A0AAN2C9N0</accession>
<sequence>MSSFVHLHVHSEYSLLDGACRVDSLCRKTADEGAPGIALTDHGVMFGAVEFHDTAKKHGLTPIIGCEAYIAPRGRFDRTVRDEAHITLLAASDVGYKNLTTLISKGFLEGYYYKPRIDMDLLEKHNEGLIVLSGCMSSLVSAPLLKNDYATAKGNAKIFSDIFGDRFYIEIMRHGMPEEDAINNGLITLARELALPLVATNDSHYLTQGDAQAHDVLLCIGTGKTVQDTSRMKFFSDQFYVKSAQEMRELFADVPEACDNTLEIARRIDITIPEKVFYLPDYPVPKTPAEDVAGVLAVKAQAETLAGAFDPDREIAMSAEDYLRLVCERGLVERYGAERAASDAALRERLEYELGVILSMGFASYFLIVWDFIKYARDSDIPVGPGRGSAVGSLVSYCLRITDLDPIKFGLIFERFLNPERISMPDIDTDFCVERRDEVIRYVTEKYGKDRVAQIVTFGTMAARAAVRDAGRALGVPLPDVDRVAKLIPSGPGGLTIPQALEQIPELGVLYNHDPQIRKLLDTAKSIEGLARNASTHAAGVVISKNPLTDHVPLVKIGDDGINTQYEMSMVERVGLLKMDFLGLRNLTVMKAASDEIKRTVNPAFDLATIPDDDAKTYEMLGRGETLGVFQMESDGMTRVSVDLKPSRLEDIIALVALYRPGPMEWIPQYVAVKHGRTKPTYVHPKLEAILGDTHGIAMYQESIMQIVRECAGFSLGQADELRKVVGKKQKDKIPVYKEKFVRGCADNGIGADVAEKIFAFIEPFAGYGFNKAHATAYGWIAYQTAYLKANYPLQYFAALMSSVRDKTDKLVEYIDEAKKMGIAVLPPDVNASLVEFAVVGDEIRFGLAAIKGVGENAVRAVLDARELGGPFSDLFDLVQRVDVKAVNRKVYEALIKCGALDPLPGNRAQLLDALDGALEAASREARDRELGQASLFGMIEEPHPSLKPSLRPLPAPSTMEQLGWEKETLGIFVSGHPLADVSEALARTGAVPVRDLRGFDDDAQVKVAGLVTAVRRTLTKAQSQMLIATVEDTTGAIECVVFPKQYADLQARFIEDGIVVITGRLRLRERRGATPGEEAPVELNVSVNDVQPFDRSAARAAAPAPAAGWHVTVSSREQIDGLATLISEWSGTTPLVLHINGSTVRRSVAGDRRVGERLAAIVGARNVSEGSP</sequence>
<dbReference type="InterPro" id="IPR003141">
    <property type="entry name" value="Pol/His_phosphatase_N"/>
</dbReference>
<evidence type="ECO:0000256" key="4">
    <source>
        <dbReference type="ARBA" id="ARBA00019114"/>
    </source>
</evidence>
<evidence type="ECO:0000313" key="11">
    <source>
        <dbReference type="EMBL" id="BDE06705.1"/>
    </source>
</evidence>
<dbReference type="Gene3D" id="3.20.20.140">
    <property type="entry name" value="Metal-dependent hydrolases"/>
    <property type="match status" value="1"/>
</dbReference>
<dbReference type="InterPro" id="IPR041931">
    <property type="entry name" value="DNA_pol3_alpha_thumb_dom"/>
</dbReference>
<keyword evidence="6" id="KW-0548">Nucleotidyltransferase</keyword>
<dbReference type="EMBL" id="AP025523">
    <property type="protein sequence ID" value="BDE06705.1"/>
    <property type="molecule type" value="Genomic_DNA"/>
</dbReference>
<dbReference type="KEGG" id="vab:WPS_19810"/>
<dbReference type="GO" id="GO:0003676">
    <property type="term" value="F:nucleic acid binding"/>
    <property type="evidence" value="ECO:0007669"/>
    <property type="project" value="InterPro"/>
</dbReference>
<keyword evidence="5" id="KW-0808">Transferase</keyword>
<protein>
    <recommendedName>
        <fullName evidence="4">DNA polymerase III subunit alpha</fullName>
        <ecNumber evidence="3">2.7.7.7</ecNumber>
    </recommendedName>
</protein>
<gene>
    <name evidence="11" type="ORF">WPS_19810</name>
</gene>
<organism evidence="11 12">
    <name type="scientific">Vulcanimicrobium alpinum</name>
    <dbReference type="NCBI Taxonomy" id="3016050"/>
    <lineage>
        <taxon>Bacteria</taxon>
        <taxon>Bacillati</taxon>
        <taxon>Vulcanimicrobiota</taxon>
        <taxon>Vulcanimicrobiia</taxon>
        <taxon>Vulcanimicrobiales</taxon>
        <taxon>Vulcanimicrobiaceae</taxon>
        <taxon>Vulcanimicrobium</taxon>
    </lineage>
</organism>
<dbReference type="InterPro" id="IPR029460">
    <property type="entry name" value="DNAPol_HHH"/>
</dbReference>
<name>A0AAN2C9N0_UNVUL</name>
<evidence type="ECO:0000256" key="5">
    <source>
        <dbReference type="ARBA" id="ARBA00022679"/>
    </source>
</evidence>
<dbReference type="GO" id="GO:0005737">
    <property type="term" value="C:cytoplasm"/>
    <property type="evidence" value="ECO:0007669"/>
    <property type="project" value="UniProtKB-SubCell"/>
</dbReference>
<evidence type="ECO:0000259" key="10">
    <source>
        <dbReference type="SMART" id="SM00481"/>
    </source>
</evidence>
<evidence type="ECO:0000256" key="6">
    <source>
        <dbReference type="ARBA" id="ARBA00022695"/>
    </source>
</evidence>
<dbReference type="InterPro" id="IPR004013">
    <property type="entry name" value="PHP_dom"/>
</dbReference>
<dbReference type="InterPro" id="IPR004805">
    <property type="entry name" value="DnaE2/DnaE/PolC"/>
</dbReference>
<dbReference type="GO" id="GO:0006260">
    <property type="term" value="P:DNA replication"/>
    <property type="evidence" value="ECO:0007669"/>
    <property type="project" value="UniProtKB-KW"/>
</dbReference>
<comment type="similarity">
    <text evidence="2">Belongs to the DNA polymerase type-C family. DnaE subfamily.</text>
</comment>
<keyword evidence="7" id="KW-0235">DNA replication</keyword>
<evidence type="ECO:0000256" key="9">
    <source>
        <dbReference type="ARBA" id="ARBA00049244"/>
    </source>
</evidence>
<evidence type="ECO:0000256" key="7">
    <source>
        <dbReference type="ARBA" id="ARBA00022705"/>
    </source>
</evidence>
<dbReference type="NCBIfam" id="NF004226">
    <property type="entry name" value="PRK05673.1"/>
    <property type="match status" value="1"/>
</dbReference>
<dbReference type="AlphaFoldDB" id="A0AAN2C9N0"/>
<dbReference type="GO" id="GO:0003887">
    <property type="term" value="F:DNA-directed DNA polymerase activity"/>
    <property type="evidence" value="ECO:0007669"/>
    <property type="project" value="UniProtKB-KW"/>
</dbReference>
<dbReference type="SUPFAM" id="SSF89550">
    <property type="entry name" value="PHP domain-like"/>
    <property type="match status" value="1"/>
</dbReference>
<dbReference type="InterPro" id="IPR012340">
    <property type="entry name" value="NA-bd_OB-fold"/>
</dbReference>
<proteinExistence type="inferred from homology"/>
<dbReference type="PANTHER" id="PTHR32294">
    <property type="entry name" value="DNA POLYMERASE III SUBUNIT ALPHA"/>
    <property type="match status" value="1"/>
</dbReference>
<feature type="domain" description="Polymerase/histidinol phosphatase N-terminal" evidence="10">
    <location>
        <begin position="5"/>
        <end position="72"/>
    </location>
</feature>
<dbReference type="Pfam" id="PF02811">
    <property type="entry name" value="PHP"/>
    <property type="match status" value="1"/>
</dbReference>
<dbReference type="EC" id="2.7.7.7" evidence="3"/>
<dbReference type="CDD" id="cd12113">
    <property type="entry name" value="PHP_PolIIIA_DnaE3"/>
    <property type="match status" value="1"/>
</dbReference>
<keyword evidence="12" id="KW-1185">Reference proteome</keyword>
<dbReference type="RefSeq" id="WP_317994354.1">
    <property type="nucleotide sequence ID" value="NZ_AP025523.1"/>
</dbReference>
<dbReference type="SMART" id="SM00481">
    <property type="entry name" value="POLIIIAc"/>
    <property type="match status" value="1"/>
</dbReference>
<dbReference type="Gene3D" id="1.10.150.870">
    <property type="match status" value="1"/>
</dbReference>
<keyword evidence="8 11" id="KW-0239">DNA-directed DNA polymerase</keyword>
<dbReference type="Pfam" id="PF17657">
    <property type="entry name" value="DNA_pol3_finger"/>
    <property type="match status" value="1"/>
</dbReference>
<dbReference type="InterPro" id="IPR016195">
    <property type="entry name" value="Pol/histidinol_Pase-like"/>
</dbReference>
<dbReference type="CDD" id="cd04485">
    <property type="entry name" value="DnaE_OBF"/>
    <property type="match status" value="1"/>
</dbReference>
<dbReference type="InterPro" id="IPR011708">
    <property type="entry name" value="DNA_pol3_alpha_NTPase_dom"/>
</dbReference>
<dbReference type="Pfam" id="PF14579">
    <property type="entry name" value="HHH_6"/>
    <property type="match status" value="1"/>
</dbReference>
<comment type="subcellular location">
    <subcellularLocation>
        <location evidence="1">Cytoplasm</location>
    </subcellularLocation>
</comment>
<dbReference type="Pfam" id="PF07733">
    <property type="entry name" value="DNA_pol3_alpha"/>
    <property type="match status" value="1"/>
</dbReference>
<dbReference type="InterPro" id="IPR040982">
    <property type="entry name" value="DNA_pol3_finger"/>
</dbReference>
<comment type="catalytic activity">
    <reaction evidence="9">
        <text>DNA(n) + a 2'-deoxyribonucleoside 5'-triphosphate = DNA(n+1) + diphosphate</text>
        <dbReference type="Rhea" id="RHEA:22508"/>
        <dbReference type="Rhea" id="RHEA-COMP:17339"/>
        <dbReference type="Rhea" id="RHEA-COMP:17340"/>
        <dbReference type="ChEBI" id="CHEBI:33019"/>
        <dbReference type="ChEBI" id="CHEBI:61560"/>
        <dbReference type="ChEBI" id="CHEBI:173112"/>
        <dbReference type="EC" id="2.7.7.7"/>
    </reaction>
</comment>
<evidence type="ECO:0000256" key="3">
    <source>
        <dbReference type="ARBA" id="ARBA00012417"/>
    </source>
</evidence>
<evidence type="ECO:0000256" key="1">
    <source>
        <dbReference type="ARBA" id="ARBA00004496"/>
    </source>
</evidence>
<evidence type="ECO:0000256" key="8">
    <source>
        <dbReference type="ARBA" id="ARBA00022932"/>
    </source>
</evidence>
<reference evidence="11 12" key="1">
    <citation type="journal article" date="2022" name="ISME Commun">
        <title>Vulcanimicrobium alpinus gen. nov. sp. nov., the first cultivated representative of the candidate phylum 'Eremiobacterota', is a metabolically versatile aerobic anoxygenic phototroph.</title>
        <authorList>
            <person name="Yabe S."/>
            <person name="Muto K."/>
            <person name="Abe K."/>
            <person name="Yokota A."/>
            <person name="Staudigel H."/>
            <person name="Tebo B.M."/>
        </authorList>
    </citation>
    <scope>NUCLEOTIDE SEQUENCE [LARGE SCALE GENOMIC DNA]</scope>
    <source>
        <strain evidence="11 12">WC8-2</strain>
    </source>
</reference>
<dbReference type="NCBIfam" id="NF005298">
    <property type="entry name" value="PRK06826.1"/>
    <property type="match status" value="1"/>
</dbReference>
<dbReference type="GO" id="GO:0008408">
    <property type="term" value="F:3'-5' exonuclease activity"/>
    <property type="evidence" value="ECO:0007669"/>
    <property type="project" value="InterPro"/>
</dbReference>
<evidence type="ECO:0000313" key="12">
    <source>
        <dbReference type="Proteomes" id="UP001317532"/>
    </source>
</evidence>
<evidence type="ECO:0000256" key="2">
    <source>
        <dbReference type="ARBA" id="ARBA00009496"/>
    </source>
</evidence>
<dbReference type="Gene3D" id="2.40.50.140">
    <property type="entry name" value="Nucleic acid-binding proteins"/>
    <property type="match status" value="1"/>
</dbReference>
<dbReference type="Pfam" id="PF01336">
    <property type="entry name" value="tRNA_anti-codon"/>
    <property type="match status" value="1"/>
</dbReference>